<evidence type="ECO:0000313" key="4">
    <source>
        <dbReference type="Proteomes" id="UP001054821"/>
    </source>
</evidence>
<feature type="region of interest" description="Disordered" evidence="1">
    <location>
        <begin position="1"/>
        <end position="27"/>
    </location>
</feature>
<proteinExistence type="predicted"/>
<gene>
    <name evidence="3" type="ORF">L3X38_020785</name>
</gene>
<evidence type="ECO:0000259" key="2">
    <source>
        <dbReference type="Pfam" id="PF14244"/>
    </source>
</evidence>
<sequence>MGDDSKIVVSASASATKEELPSRDYSTPITSNKLDGSNYASWSRGARITITSRRMTSWINGKKPDLSSDSTAYAEWEEDNCLVQLWLLNSMTKPVRALFKHGATAYDIWEAARKAYTVTQNSSRSFQLRRQSILTCQNGESVKVFYEKFHAIWQEIDYLRPHEYSCPDDGARRLKELEVDPVHDFHGGLELPYDGVRSRILTLSPVPPPLEAYAMVMEEDTRQSAMLGGGSMALKVDPARQRPVAQYNANGRPSFQKIFSFCWVTSCWLYPQLS</sequence>
<dbReference type="Pfam" id="PF14244">
    <property type="entry name" value="Retrotran_gag_3"/>
    <property type="match status" value="1"/>
</dbReference>
<comment type="caution">
    <text evidence="3">The sequence shown here is derived from an EMBL/GenBank/DDBJ whole genome shotgun (WGS) entry which is preliminary data.</text>
</comment>
<dbReference type="Proteomes" id="UP001054821">
    <property type="component" value="Chromosome 3"/>
</dbReference>
<dbReference type="AlphaFoldDB" id="A0AAD4ZDE3"/>
<dbReference type="InterPro" id="IPR029472">
    <property type="entry name" value="Copia-like_N"/>
</dbReference>
<evidence type="ECO:0000256" key="1">
    <source>
        <dbReference type="SAM" id="MobiDB-lite"/>
    </source>
</evidence>
<dbReference type="EMBL" id="JAJFAZ020000003">
    <property type="protein sequence ID" value="KAI5341511.1"/>
    <property type="molecule type" value="Genomic_DNA"/>
</dbReference>
<protein>
    <recommendedName>
        <fullName evidence="2">Retrotransposon Copia-like N-terminal domain-containing protein</fullName>
    </recommendedName>
</protein>
<dbReference type="PANTHER" id="PTHR37610:SF75">
    <property type="entry name" value="RETROTRANSPOSON COPIA-LIKE N-TERMINAL DOMAIN-CONTAINING PROTEIN"/>
    <property type="match status" value="1"/>
</dbReference>
<dbReference type="PANTHER" id="PTHR37610">
    <property type="entry name" value="CCHC-TYPE DOMAIN-CONTAINING PROTEIN"/>
    <property type="match status" value="1"/>
</dbReference>
<name>A0AAD4ZDE3_PRUDU</name>
<organism evidence="3 4">
    <name type="scientific">Prunus dulcis</name>
    <name type="common">Almond</name>
    <name type="synonym">Amygdalus dulcis</name>
    <dbReference type="NCBI Taxonomy" id="3755"/>
    <lineage>
        <taxon>Eukaryota</taxon>
        <taxon>Viridiplantae</taxon>
        <taxon>Streptophyta</taxon>
        <taxon>Embryophyta</taxon>
        <taxon>Tracheophyta</taxon>
        <taxon>Spermatophyta</taxon>
        <taxon>Magnoliopsida</taxon>
        <taxon>eudicotyledons</taxon>
        <taxon>Gunneridae</taxon>
        <taxon>Pentapetalae</taxon>
        <taxon>rosids</taxon>
        <taxon>fabids</taxon>
        <taxon>Rosales</taxon>
        <taxon>Rosaceae</taxon>
        <taxon>Amygdaloideae</taxon>
        <taxon>Amygdaleae</taxon>
        <taxon>Prunus</taxon>
    </lineage>
</organism>
<reference evidence="3 4" key="1">
    <citation type="journal article" date="2022" name="G3 (Bethesda)">
        <title>Whole-genome sequence and methylome profiling of the almond [Prunus dulcis (Mill.) D.A. Webb] cultivar 'Nonpareil'.</title>
        <authorList>
            <person name="D'Amico-Willman K.M."/>
            <person name="Ouma W.Z."/>
            <person name="Meulia T."/>
            <person name="Sideli G.M."/>
            <person name="Gradziel T.M."/>
            <person name="Fresnedo-Ramirez J."/>
        </authorList>
    </citation>
    <scope>NUCLEOTIDE SEQUENCE [LARGE SCALE GENOMIC DNA]</scope>
    <source>
        <strain evidence="3">Clone GOH B32 T37-40</strain>
    </source>
</reference>
<evidence type="ECO:0000313" key="3">
    <source>
        <dbReference type="EMBL" id="KAI5341511.1"/>
    </source>
</evidence>
<accession>A0AAD4ZDE3</accession>
<feature type="domain" description="Retrotransposon Copia-like N-terminal" evidence="2">
    <location>
        <begin position="21"/>
        <end position="63"/>
    </location>
</feature>
<keyword evidence="4" id="KW-1185">Reference proteome</keyword>